<evidence type="ECO:0000313" key="2">
    <source>
        <dbReference type="Proteomes" id="UP000306272"/>
    </source>
</evidence>
<dbReference type="Pfam" id="PF11275">
    <property type="entry name" value="DUF3077"/>
    <property type="match status" value="1"/>
</dbReference>
<name>A0A5C4KS27_PSEJE</name>
<dbReference type="Proteomes" id="UP000306272">
    <property type="component" value="Unassembled WGS sequence"/>
</dbReference>
<reference evidence="1" key="1">
    <citation type="submission" date="2019-06" db="EMBL/GenBank/DDBJ databases">
        <title>Pseudomonas-derived Butenolides : (Bio)synthesis of Styrolides.</title>
        <authorList>
            <person name="Klapper M."/>
            <person name="Chowdhury S."/>
            <person name="Stallforth P."/>
        </authorList>
    </citation>
    <scope>NUCLEOTIDE SEQUENCE [LARGE SCALE GENOMIC DNA]</scope>
    <source>
        <strain evidence="1">EC-S101</strain>
    </source>
</reference>
<comment type="caution">
    <text evidence="1">The sequence shown here is derived from an EMBL/GenBank/DDBJ whole genome shotgun (WGS) entry which is preliminary data.</text>
</comment>
<gene>
    <name evidence="1" type="ORF">FHG55_23005</name>
</gene>
<dbReference type="EMBL" id="VDDB01000017">
    <property type="protein sequence ID" value="TNB92228.1"/>
    <property type="molecule type" value="Genomic_DNA"/>
</dbReference>
<accession>A0A5C4KS27</accession>
<proteinExistence type="predicted"/>
<protein>
    <submittedName>
        <fullName evidence="1">DUF3077 domain-containing protein</fullName>
    </submittedName>
</protein>
<sequence>MIEEVEEKTIGRTHFIYCGEFPLFQISAGVPVKEALEQASDLLSLAKALAEDAAFMKETDRYAWASHFLTEMGKAVIDDVVKAVSPRPKRVILKAAT</sequence>
<dbReference type="InterPro" id="IPR021427">
    <property type="entry name" value="DUF3077"/>
</dbReference>
<dbReference type="AlphaFoldDB" id="A0A5C4KS27"/>
<dbReference type="RefSeq" id="WP_139055429.1">
    <property type="nucleotide sequence ID" value="NZ_VDDB01000017.1"/>
</dbReference>
<keyword evidence="2" id="KW-1185">Reference proteome</keyword>
<organism evidence="1 2">
    <name type="scientific">Pseudomonas jessenii</name>
    <dbReference type="NCBI Taxonomy" id="77298"/>
    <lineage>
        <taxon>Bacteria</taxon>
        <taxon>Pseudomonadati</taxon>
        <taxon>Pseudomonadota</taxon>
        <taxon>Gammaproteobacteria</taxon>
        <taxon>Pseudomonadales</taxon>
        <taxon>Pseudomonadaceae</taxon>
        <taxon>Pseudomonas</taxon>
    </lineage>
</organism>
<evidence type="ECO:0000313" key="1">
    <source>
        <dbReference type="EMBL" id="TNB92228.1"/>
    </source>
</evidence>